<dbReference type="SUPFAM" id="SSF52540">
    <property type="entry name" value="P-loop containing nucleoside triphosphate hydrolases"/>
    <property type="match status" value="1"/>
</dbReference>
<name>A0A2K9VEU8_9CAUD</name>
<sequence>MCAQPITTAPARGSAELPADFLPKPWPKYVGDWPRLTGRQEPEFWSAFDGDETDGDVAAALGAEFGARPMPWQWWSLRKICSRLPADEDGFRLWTHPDVCLICPRQNGKTEIVLLRILFGLFVLGEKIIYSAQRWATAEDVYDRLIAIIESSPDLVAQLAPRVGLPRGYSKEKDRGTVELLNGGELRIGLRSADMGVGLTKLDLVIFDEAYKLTAAQKTGLTGAQIASPNAQTIYLSTPPVYTDPKYQHCHVLASMRRLGRDRSPEMFFAEWMAPRPEPTGDENVDARALAEARDHPDAARMANPSHGVIHRQRDMDRERRSANTPDELALFDADFLGWGIYPPDESNREPVFPLSAWEAMTDLAPELVGERVIAVHRSLDGRRWAIAGGSRTAGGRIHLEIGYLRNAKLPDVALFLVILIELWDPAAIIVDGRGRANVLVARMKDLGYELIEASTPNMAKACGGFVDAALAGELSHTGQPILEEALEIVQKRTLPMGDFVFNDAESGVPQWTAITLAHWGVQMFAEETSASPAPATTHDNASDFDEIDVLEAAF</sequence>
<gene>
    <name evidence="1" type="ORF">SEA_REM711_3</name>
</gene>
<dbReference type="InterPro" id="IPR027417">
    <property type="entry name" value="P-loop_NTPase"/>
</dbReference>
<dbReference type="Gene3D" id="3.40.50.300">
    <property type="entry name" value="P-loop containing nucleotide triphosphate hydrolases"/>
    <property type="match status" value="1"/>
</dbReference>
<evidence type="ECO:0000313" key="1">
    <source>
        <dbReference type="EMBL" id="AUV60781.1"/>
    </source>
</evidence>
<dbReference type="EMBL" id="MG770216">
    <property type="protein sequence ID" value="AUV60781.1"/>
    <property type="molecule type" value="Genomic_DNA"/>
</dbReference>
<dbReference type="Proteomes" id="UP000241185">
    <property type="component" value="Segment"/>
</dbReference>
<evidence type="ECO:0000313" key="2">
    <source>
        <dbReference type="Proteomes" id="UP000241185"/>
    </source>
</evidence>
<organism evidence="1 2">
    <name type="scientific">Mycobacterium phage Rem711</name>
    <dbReference type="NCBI Taxonomy" id="2079285"/>
    <lineage>
        <taxon>Viruses</taxon>
        <taxon>Duplodnaviria</taxon>
        <taxon>Heunggongvirae</taxon>
        <taxon>Uroviricota</taxon>
        <taxon>Caudoviricetes</taxon>
        <taxon>Trigintaduovirus</taxon>
        <taxon>Trigintaduovirus rem711</taxon>
    </lineage>
</organism>
<accession>A0A2K9VEU8</accession>
<keyword evidence="2" id="KW-1185">Reference proteome</keyword>
<reference evidence="2" key="1">
    <citation type="submission" date="2018-01" db="EMBL/GenBank/DDBJ databases">
        <authorList>
            <person name="Gatt S.M."/>
            <person name="Isern S."/>
            <person name="Jenkins M."/>
            <person name="Tan A.L."/>
            <person name="Michael S.F."/>
            <person name="Moore R.E."/>
            <person name="Ware V.C."/>
            <person name="Garlena R.A."/>
            <person name="Russell D.A."/>
            <person name="Pope W.H."/>
            <person name="Jacobs-Sera D."/>
            <person name="Hendrix R.W."/>
            <person name="Hatfull G.F."/>
        </authorList>
    </citation>
    <scope>NUCLEOTIDE SEQUENCE [LARGE SCALE GENOMIC DNA]</scope>
</reference>
<protein>
    <submittedName>
        <fullName evidence="1">Terminase large subunit</fullName>
    </submittedName>
</protein>
<proteinExistence type="predicted"/>